<evidence type="ECO:0000259" key="9">
    <source>
        <dbReference type="PROSITE" id="PS50109"/>
    </source>
</evidence>
<dbReference type="GO" id="GO:0000160">
    <property type="term" value="P:phosphorelay signal transduction system"/>
    <property type="evidence" value="ECO:0007669"/>
    <property type="project" value="UniProtKB-KW"/>
</dbReference>
<evidence type="ECO:0000313" key="12">
    <source>
        <dbReference type="Proteomes" id="UP000319817"/>
    </source>
</evidence>
<feature type="domain" description="PAS" evidence="10">
    <location>
        <begin position="17"/>
        <end position="64"/>
    </location>
</feature>
<evidence type="ECO:0000256" key="4">
    <source>
        <dbReference type="ARBA" id="ARBA00022679"/>
    </source>
</evidence>
<keyword evidence="7" id="KW-0067">ATP-binding</keyword>
<dbReference type="SMART" id="SM00387">
    <property type="entry name" value="HATPase_c"/>
    <property type="match status" value="1"/>
</dbReference>
<gene>
    <name evidence="11" type="primary">fixL_5</name>
    <name evidence="11" type="ORF">K239x_38880</name>
</gene>
<dbReference type="SUPFAM" id="SSF55785">
    <property type="entry name" value="PYP-like sensor domain (PAS domain)"/>
    <property type="match status" value="1"/>
</dbReference>
<dbReference type="PANTHER" id="PTHR43065:SF10">
    <property type="entry name" value="PEROXIDE STRESS-ACTIVATED HISTIDINE KINASE MAK3"/>
    <property type="match status" value="1"/>
</dbReference>
<keyword evidence="6" id="KW-0418">Kinase</keyword>
<evidence type="ECO:0000256" key="2">
    <source>
        <dbReference type="ARBA" id="ARBA00012438"/>
    </source>
</evidence>
<proteinExistence type="predicted"/>
<dbReference type="PROSITE" id="PS50112">
    <property type="entry name" value="PAS"/>
    <property type="match status" value="1"/>
</dbReference>
<evidence type="ECO:0000259" key="10">
    <source>
        <dbReference type="PROSITE" id="PS50112"/>
    </source>
</evidence>
<dbReference type="AlphaFoldDB" id="A0A517NXQ2"/>
<dbReference type="NCBIfam" id="TIGR00229">
    <property type="entry name" value="sensory_box"/>
    <property type="match status" value="1"/>
</dbReference>
<dbReference type="GO" id="GO:0005524">
    <property type="term" value="F:ATP binding"/>
    <property type="evidence" value="ECO:0007669"/>
    <property type="project" value="UniProtKB-KW"/>
</dbReference>
<dbReference type="SUPFAM" id="SSF55874">
    <property type="entry name" value="ATPase domain of HSP90 chaperone/DNA topoisomerase II/histidine kinase"/>
    <property type="match status" value="1"/>
</dbReference>
<evidence type="ECO:0000256" key="7">
    <source>
        <dbReference type="ARBA" id="ARBA00022840"/>
    </source>
</evidence>
<dbReference type="PROSITE" id="PS50109">
    <property type="entry name" value="HIS_KIN"/>
    <property type="match status" value="1"/>
</dbReference>
<dbReference type="Pfam" id="PF02518">
    <property type="entry name" value="HATPase_c"/>
    <property type="match status" value="1"/>
</dbReference>
<evidence type="ECO:0000256" key="3">
    <source>
        <dbReference type="ARBA" id="ARBA00022553"/>
    </source>
</evidence>
<sequence>MQSQTNPIRQNGLAHLLIEASPVAVVLTSPTGSIETINQITTEWFGYDESELLNQPFESLFAPNPSRDGTTQSARWLSRMGETNQTPDRKSLGLRKDGSTFPIRMTLRPLTTVAGEMILVNMVDDTIAEIRDPQWIASERMAAVLEMVSGLAHESRNALQRAQSCLDLLELELSEKADLLHLTDRIRHSLTDLHQNYEEVQNYAAPITLNRATVELSQLIQVAFGELCEQMDAPHPALIIHCDRRCEQVWVDADRMKQVLRQILQNAMHANLANAPIRVNCWVEADTIKMSIRDLGTGLSQEAEQRMFEPFFTTKQKGTGLGLAVCRRIVEAHRGTITAANHPEKGVEVRICIPLQVQRQGSSRPTQE</sequence>
<dbReference type="InterPro" id="IPR005467">
    <property type="entry name" value="His_kinase_dom"/>
</dbReference>
<feature type="domain" description="Histidine kinase" evidence="9">
    <location>
        <begin position="150"/>
        <end position="357"/>
    </location>
</feature>
<dbReference type="InterPro" id="IPR035965">
    <property type="entry name" value="PAS-like_dom_sf"/>
</dbReference>
<accession>A0A517NXQ2</accession>
<dbReference type="Gene3D" id="3.30.450.20">
    <property type="entry name" value="PAS domain"/>
    <property type="match status" value="1"/>
</dbReference>
<evidence type="ECO:0000256" key="6">
    <source>
        <dbReference type="ARBA" id="ARBA00022777"/>
    </source>
</evidence>
<dbReference type="EMBL" id="CP036526">
    <property type="protein sequence ID" value="QDT11886.1"/>
    <property type="molecule type" value="Genomic_DNA"/>
</dbReference>
<dbReference type="Pfam" id="PF13426">
    <property type="entry name" value="PAS_9"/>
    <property type="match status" value="1"/>
</dbReference>
<keyword evidence="3" id="KW-0597">Phosphoprotein</keyword>
<keyword evidence="12" id="KW-1185">Reference proteome</keyword>
<dbReference type="InterPro" id="IPR003594">
    <property type="entry name" value="HATPase_dom"/>
</dbReference>
<organism evidence="11 12">
    <name type="scientific">Stieleria marina</name>
    <dbReference type="NCBI Taxonomy" id="1930275"/>
    <lineage>
        <taxon>Bacteria</taxon>
        <taxon>Pseudomonadati</taxon>
        <taxon>Planctomycetota</taxon>
        <taxon>Planctomycetia</taxon>
        <taxon>Pirellulales</taxon>
        <taxon>Pirellulaceae</taxon>
        <taxon>Stieleria</taxon>
    </lineage>
</organism>
<reference evidence="11 12" key="1">
    <citation type="submission" date="2019-02" db="EMBL/GenBank/DDBJ databases">
        <title>Deep-cultivation of Planctomycetes and their phenomic and genomic characterization uncovers novel biology.</title>
        <authorList>
            <person name="Wiegand S."/>
            <person name="Jogler M."/>
            <person name="Boedeker C."/>
            <person name="Pinto D."/>
            <person name="Vollmers J."/>
            <person name="Rivas-Marin E."/>
            <person name="Kohn T."/>
            <person name="Peeters S.H."/>
            <person name="Heuer A."/>
            <person name="Rast P."/>
            <person name="Oberbeckmann S."/>
            <person name="Bunk B."/>
            <person name="Jeske O."/>
            <person name="Meyerdierks A."/>
            <person name="Storesund J.E."/>
            <person name="Kallscheuer N."/>
            <person name="Luecker S."/>
            <person name="Lage O.M."/>
            <person name="Pohl T."/>
            <person name="Merkel B.J."/>
            <person name="Hornburger P."/>
            <person name="Mueller R.-W."/>
            <person name="Bruemmer F."/>
            <person name="Labrenz M."/>
            <person name="Spormann A.M."/>
            <person name="Op den Camp H."/>
            <person name="Overmann J."/>
            <person name="Amann R."/>
            <person name="Jetten M.S.M."/>
            <person name="Mascher T."/>
            <person name="Medema M.H."/>
            <person name="Devos D.P."/>
            <person name="Kaster A.-K."/>
            <person name="Ovreas L."/>
            <person name="Rohde M."/>
            <person name="Galperin M.Y."/>
            <person name="Jogler C."/>
        </authorList>
    </citation>
    <scope>NUCLEOTIDE SEQUENCE [LARGE SCALE GENOMIC DNA]</scope>
    <source>
        <strain evidence="11 12">K23_9</strain>
    </source>
</reference>
<dbReference type="EC" id="2.7.13.3" evidence="2"/>
<comment type="catalytic activity">
    <reaction evidence="1">
        <text>ATP + protein L-histidine = ADP + protein N-phospho-L-histidine.</text>
        <dbReference type="EC" id="2.7.13.3"/>
    </reaction>
</comment>
<protein>
    <recommendedName>
        <fullName evidence="2">histidine kinase</fullName>
        <ecNumber evidence="2">2.7.13.3</ecNumber>
    </recommendedName>
</protein>
<dbReference type="InterPro" id="IPR000014">
    <property type="entry name" value="PAS"/>
</dbReference>
<dbReference type="RefSeq" id="WP_145419649.1">
    <property type="nucleotide sequence ID" value="NZ_CP036526.1"/>
</dbReference>
<evidence type="ECO:0000256" key="1">
    <source>
        <dbReference type="ARBA" id="ARBA00000085"/>
    </source>
</evidence>
<dbReference type="GO" id="GO:0004673">
    <property type="term" value="F:protein histidine kinase activity"/>
    <property type="evidence" value="ECO:0007669"/>
    <property type="project" value="UniProtKB-EC"/>
</dbReference>
<evidence type="ECO:0000313" key="11">
    <source>
        <dbReference type="EMBL" id="QDT11886.1"/>
    </source>
</evidence>
<dbReference type="PRINTS" id="PR00344">
    <property type="entry name" value="BCTRLSENSOR"/>
</dbReference>
<dbReference type="OrthoDB" id="236031at2"/>
<dbReference type="PANTHER" id="PTHR43065">
    <property type="entry name" value="SENSOR HISTIDINE KINASE"/>
    <property type="match status" value="1"/>
</dbReference>
<evidence type="ECO:0000256" key="8">
    <source>
        <dbReference type="ARBA" id="ARBA00023012"/>
    </source>
</evidence>
<dbReference type="Gene3D" id="1.10.287.130">
    <property type="match status" value="1"/>
</dbReference>
<evidence type="ECO:0000256" key="5">
    <source>
        <dbReference type="ARBA" id="ARBA00022741"/>
    </source>
</evidence>
<keyword evidence="4 11" id="KW-0808">Transferase</keyword>
<dbReference type="Gene3D" id="3.30.565.10">
    <property type="entry name" value="Histidine kinase-like ATPase, C-terminal domain"/>
    <property type="match status" value="1"/>
</dbReference>
<dbReference type="CDD" id="cd00130">
    <property type="entry name" value="PAS"/>
    <property type="match status" value="1"/>
</dbReference>
<keyword evidence="8" id="KW-0902">Two-component regulatory system</keyword>
<dbReference type="InterPro" id="IPR004358">
    <property type="entry name" value="Sig_transdc_His_kin-like_C"/>
</dbReference>
<dbReference type="Proteomes" id="UP000319817">
    <property type="component" value="Chromosome"/>
</dbReference>
<dbReference type="SMART" id="SM00091">
    <property type="entry name" value="PAS"/>
    <property type="match status" value="1"/>
</dbReference>
<name>A0A517NXQ2_9BACT</name>
<dbReference type="InterPro" id="IPR036890">
    <property type="entry name" value="HATPase_C_sf"/>
</dbReference>
<keyword evidence="5" id="KW-0547">Nucleotide-binding</keyword>